<dbReference type="PANTHER" id="PTHR23155">
    <property type="entry name" value="DISEASE RESISTANCE PROTEIN RP"/>
    <property type="match status" value="1"/>
</dbReference>
<dbReference type="Gene3D" id="3.40.50.300">
    <property type="entry name" value="P-loop containing nucleotide triphosphate hydrolases"/>
    <property type="match status" value="1"/>
</dbReference>
<reference evidence="11" key="1">
    <citation type="journal article" date="2012" name="Nat. Biotechnol.">
        <title>Reference genome sequence of the model plant Setaria.</title>
        <authorList>
            <person name="Bennetzen J.L."/>
            <person name="Schmutz J."/>
            <person name="Wang H."/>
            <person name="Percifield R."/>
            <person name="Hawkins J."/>
            <person name="Pontaroli A.C."/>
            <person name="Estep M."/>
            <person name="Feng L."/>
            <person name="Vaughn J.N."/>
            <person name="Grimwood J."/>
            <person name="Jenkins J."/>
            <person name="Barry K."/>
            <person name="Lindquist E."/>
            <person name="Hellsten U."/>
            <person name="Deshpande S."/>
            <person name="Wang X."/>
            <person name="Wu X."/>
            <person name="Mitros T."/>
            <person name="Triplett J."/>
            <person name="Yang X."/>
            <person name="Ye C.Y."/>
            <person name="Mauro-Herrera M."/>
            <person name="Wang L."/>
            <person name="Li P."/>
            <person name="Sharma M."/>
            <person name="Sharma R."/>
            <person name="Ronald P.C."/>
            <person name="Panaud O."/>
            <person name="Kellogg E.A."/>
            <person name="Brutnell T.P."/>
            <person name="Doust A.N."/>
            <person name="Tuskan G.A."/>
            <person name="Rokhsar D."/>
            <person name="Devos K.M."/>
        </authorList>
    </citation>
    <scope>NUCLEOTIDE SEQUENCE [LARGE SCALE GENOMIC DNA]</scope>
    <source>
        <strain evidence="11">Yugu1</strain>
    </source>
</reference>
<dbReference type="Pfam" id="PF23559">
    <property type="entry name" value="WHD_DRP"/>
    <property type="match status" value="1"/>
</dbReference>
<evidence type="ECO:0000256" key="5">
    <source>
        <dbReference type="ARBA" id="ARBA00022821"/>
    </source>
</evidence>
<evidence type="ECO:0000259" key="10">
    <source>
        <dbReference type="Pfam" id="PF23598"/>
    </source>
</evidence>
<organism evidence="11">
    <name type="scientific">Setaria italica</name>
    <name type="common">Foxtail millet</name>
    <name type="synonym">Panicum italicum</name>
    <dbReference type="NCBI Taxonomy" id="4555"/>
    <lineage>
        <taxon>Eukaryota</taxon>
        <taxon>Viridiplantae</taxon>
        <taxon>Streptophyta</taxon>
        <taxon>Embryophyta</taxon>
        <taxon>Tracheophyta</taxon>
        <taxon>Spermatophyta</taxon>
        <taxon>Magnoliopsida</taxon>
        <taxon>Liliopsida</taxon>
        <taxon>Poales</taxon>
        <taxon>Poaceae</taxon>
        <taxon>PACMAD clade</taxon>
        <taxon>Panicoideae</taxon>
        <taxon>Panicodae</taxon>
        <taxon>Paniceae</taxon>
        <taxon>Cenchrinae</taxon>
        <taxon>Setaria</taxon>
    </lineage>
</organism>
<dbReference type="InterPro" id="IPR036388">
    <property type="entry name" value="WH-like_DNA-bd_sf"/>
</dbReference>
<dbReference type="Gene3D" id="1.10.10.10">
    <property type="entry name" value="Winged helix-like DNA-binding domain superfamily/Winged helix DNA-binding domain"/>
    <property type="match status" value="1"/>
</dbReference>
<dbReference type="InterPro" id="IPR027417">
    <property type="entry name" value="P-loop_NTPase"/>
</dbReference>
<dbReference type="SUPFAM" id="SSF52058">
    <property type="entry name" value="L domain-like"/>
    <property type="match status" value="1"/>
</dbReference>
<evidence type="ECO:0000256" key="6">
    <source>
        <dbReference type="ARBA" id="ARBA00023054"/>
    </source>
</evidence>
<evidence type="ECO:0008006" key="12">
    <source>
        <dbReference type="Google" id="ProtNLM"/>
    </source>
</evidence>
<evidence type="ECO:0000256" key="3">
    <source>
        <dbReference type="ARBA" id="ARBA00022737"/>
    </source>
</evidence>
<dbReference type="GO" id="GO:0009626">
    <property type="term" value="P:plant-type hypersensitive response"/>
    <property type="evidence" value="ECO:0007669"/>
    <property type="project" value="UniProtKB-ARBA"/>
</dbReference>
<gene>
    <name evidence="11" type="ORF">SETIT_8G088300v2</name>
</gene>
<dbReference type="Pfam" id="PF18052">
    <property type="entry name" value="Rx_N"/>
    <property type="match status" value="1"/>
</dbReference>
<dbReference type="Gene3D" id="1.20.5.4130">
    <property type="match status" value="1"/>
</dbReference>
<feature type="domain" description="Disease resistance N-terminal" evidence="8">
    <location>
        <begin position="2"/>
        <end position="60"/>
    </location>
</feature>
<dbReference type="SUPFAM" id="SSF52540">
    <property type="entry name" value="P-loop containing nucleoside triphosphate hydrolases"/>
    <property type="match status" value="1"/>
</dbReference>
<dbReference type="FunFam" id="1.10.10.10:FF:000322">
    <property type="entry name" value="Probable disease resistance protein At1g63360"/>
    <property type="match status" value="1"/>
</dbReference>
<feature type="domain" description="Disease resistance protein winged helix" evidence="9">
    <location>
        <begin position="363"/>
        <end position="433"/>
    </location>
</feature>
<feature type="domain" description="Disease resistance R13L4/SHOC-2-like LRR" evidence="10">
    <location>
        <begin position="461"/>
        <end position="793"/>
    </location>
</feature>
<evidence type="ECO:0000256" key="4">
    <source>
        <dbReference type="ARBA" id="ARBA00022741"/>
    </source>
</evidence>
<keyword evidence="2" id="KW-0433">Leucine-rich repeat</keyword>
<dbReference type="Pfam" id="PF00931">
    <property type="entry name" value="NB-ARC"/>
    <property type="match status" value="1"/>
</dbReference>
<sequence>MDQIRMKLTLMSDTIEQIGTVYLIDKPVKSWIGEVRKVAYHVEDVIDKYSYHILQIEEEGFLMKYFIKGTHYVKVFSDIPFCRTSKKNIADEVAMVEQDIQQHSQLVPDKLAMIERQQSQDGFPDFVKDEDLVGIEKNRKLLSGWLYSDELDSTVITVSGMDGLGKSTLVTNLHEREKVNFPVHAWIVLLWKIGNMVPPVPSEIDKMDVHDLKAEIKKKLQNRKCLIVLDDVWEQEVYFKIHDAFQNHQASRIIITTRKDHVGAIALLDHHLQLEPLDGPDAFDLFCRRAFHNKEDHKCPKEFEEIATSIVDRCHGLPLAIVTIGRWQLSELSTNDHVRAILNLSYHDLSLGLRNCFLYCSLLPEDYPMSRESLVRLWVAEGFVLSREKNTPEEVAEGNLMELIHRNMLEVVDYDELGRVSTCKMHGIMRDLALSVAKEEKFGSANDYEAIILSPVKFPRLRSLVAHGMISSTPDLLSSILSESKNLTVLELQDSNITEVPTFIGNLFNLRYIGLRRTNVKSLPESIEKLFNLHTLDIKQTQIEKLPLGIVKVKKLRHLLADRFADEKQSDFRYFIGVESPKGLSNLEELQTLETVQVSKDLAEQLKKLMQLRSIWIDNVSASDCENLFATLSTMPLLSSLLISARDVNETLCLQALDPISTKLHRLIVRGQWASGTLKYPIFRNHGEHLKYLALSWCQLGEDPLSVLAPHVPNLTYLSLNRVNSVTNPTVLSAGCFPHLKTLVLKRMPDVKQMEIGDGALPRIEGLYIVSLAQLDKVPQGIELLLSLKRLWLLYLHDEFKTLWQTSGMHQKMQHVPEIRI</sequence>
<evidence type="ECO:0000259" key="9">
    <source>
        <dbReference type="Pfam" id="PF23559"/>
    </source>
</evidence>
<evidence type="ECO:0000259" key="7">
    <source>
        <dbReference type="Pfam" id="PF00931"/>
    </source>
</evidence>
<dbReference type="InterPro" id="IPR032675">
    <property type="entry name" value="LRR_dom_sf"/>
</dbReference>
<dbReference type="InterPro" id="IPR058922">
    <property type="entry name" value="WHD_DRP"/>
</dbReference>
<keyword evidence="6" id="KW-0175">Coiled coil</keyword>
<dbReference type="InterPro" id="IPR044974">
    <property type="entry name" value="Disease_R_plants"/>
</dbReference>
<dbReference type="GO" id="GO:0002758">
    <property type="term" value="P:innate immune response-activating signaling pathway"/>
    <property type="evidence" value="ECO:0007669"/>
    <property type="project" value="UniProtKB-ARBA"/>
</dbReference>
<evidence type="ECO:0000256" key="1">
    <source>
        <dbReference type="ARBA" id="ARBA00008894"/>
    </source>
</evidence>
<dbReference type="Gene3D" id="3.80.10.10">
    <property type="entry name" value="Ribonuclease Inhibitor"/>
    <property type="match status" value="2"/>
</dbReference>
<proteinExistence type="inferred from homology"/>
<dbReference type="InterPro" id="IPR002182">
    <property type="entry name" value="NB-ARC"/>
</dbReference>
<dbReference type="Pfam" id="PF23598">
    <property type="entry name" value="LRR_14"/>
    <property type="match status" value="1"/>
</dbReference>
<dbReference type="OrthoDB" id="606096at2759"/>
<dbReference type="PRINTS" id="PR00364">
    <property type="entry name" value="DISEASERSIST"/>
</dbReference>
<evidence type="ECO:0000313" key="11">
    <source>
        <dbReference type="EMBL" id="RCV37754.1"/>
    </source>
</evidence>
<keyword evidence="3" id="KW-0677">Repeat</keyword>
<evidence type="ECO:0000259" key="8">
    <source>
        <dbReference type="Pfam" id="PF18052"/>
    </source>
</evidence>
<dbReference type="GO" id="GO:0043531">
    <property type="term" value="F:ADP binding"/>
    <property type="evidence" value="ECO:0007669"/>
    <property type="project" value="InterPro"/>
</dbReference>
<keyword evidence="4" id="KW-0547">Nucleotide-binding</keyword>
<reference evidence="11" key="2">
    <citation type="submission" date="2015-07" db="EMBL/GenBank/DDBJ databases">
        <authorList>
            <person name="Noorani M."/>
        </authorList>
    </citation>
    <scope>NUCLEOTIDE SEQUENCE</scope>
    <source>
        <strain evidence="11">Yugu1</strain>
    </source>
</reference>
<name>A0A368S5X6_SETIT</name>
<accession>A0A368S5X6</accession>
<dbReference type="Gene3D" id="1.10.8.430">
    <property type="entry name" value="Helical domain of apoptotic protease-activating factors"/>
    <property type="match status" value="1"/>
</dbReference>
<dbReference type="GO" id="GO:0042742">
    <property type="term" value="P:defense response to bacterium"/>
    <property type="evidence" value="ECO:0007669"/>
    <property type="project" value="UniProtKB-ARBA"/>
</dbReference>
<evidence type="ECO:0000256" key="2">
    <source>
        <dbReference type="ARBA" id="ARBA00022614"/>
    </source>
</evidence>
<protein>
    <recommendedName>
        <fullName evidence="12">NB-ARC domain-containing protein</fullName>
    </recommendedName>
</protein>
<dbReference type="InterPro" id="IPR042197">
    <property type="entry name" value="Apaf_helical"/>
</dbReference>
<dbReference type="InterPro" id="IPR055414">
    <property type="entry name" value="LRR_R13L4/SHOC2-like"/>
</dbReference>
<dbReference type="InterPro" id="IPR041118">
    <property type="entry name" value="Rx_N"/>
</dbReference>
<comment type="similarity">
    <text evidence="1">Belongs to the disease resistance NB-LRR family.</text>
</comment>
<feature type="domain" description="NB-ARC" evidence="7">
    <location>
        <begin position="142"/>
        <end position="295"/>
    </location>
</feature>
<dbReference type="EMBL" id="CM003535">
    <property type="protein sequence ID" value="RCV37754.1"/>
    <property type="molecule type" value="Genomic_DNA"/>
</dbReference>
<dbReference type="PANTHER" id="PTHR23155:SF1046">
    <property type="entry name" value="OS11G0226933 PROTEIN"/>
    <property type="match status" value="1"/>
</dbReference>
<dbReference type="AlphaFoldDB" id="A0A368S5X6"/>
<keyword evidence="5" id="KW-0611">Plant defense</keyword>